<evidence type="ECO:0000313" key="3">
    <source>
        <dbReference type="Proteomes" id="UP000237441"/>
    </source>
</evidence>
<dbReference type="OrthoDB" id="5286775at2759"/>
<proteinExistence type="predicted"/>
<feature type="compositionally biased region" description="Basic residues" evidence="1">
    <location>
        <begin position="290"/>
        <end position="307"/>
    </location>
</feature>
<dbReference type="AlphaFoldDB" id="A0A2S7YML0"/>
<reference evidence="2 3" key="1">
    <citation type="submission" date="2016-07" db="EMBL/GenBank/DDBJ databases">
        <title>Comparative genomics of the entomopathogenic fungus Beauveria bassiana.</title>
        <authorList>
            <person name="Valero Jimenez C.A."/>
            <person name="Zwaan B.J."/>
            <person name="Van Kan J.A."/>
            <person name="Takken W."/>
            <person name="Debets A.J."/>
            <person name="Schoustra S.E."/>
            <person name="Koenraadt C.J."/>
        </authorList>
    </citation>
    <scope>NUCLEOTIDE SEQUENCE [LARGE SCALE GENOMIC DNA]</scope>
    <source>
        <strain evidence="2 3">ARSEF 8028</strain>
    </source>
</reference>
<sequence>MDDSDPDSVYKSADAAAAASAAVAGAPASTNANAEAGADDHDDADAPSSSGSSSRGQRTTPAALTTTGDMEHMWEQLELEKSRYPGASTWAPDEERLFELLFFRQDLPILPSHWELDMSAVPISEANFADVENAPVVYAHSTDFRATTALVRLIELTAAIRTTSESGLHHRVPGMIKDGLDRFLAWAAEDGGYSHLRVVPNIITEIVDTKMLEGDITALLQARMRALARLQREFLRADRDPGSFWRDVAAAVAEGGDDDDNNNDDDDDDDVFSDGKSLLLQNYLSPRRDRHAYKYRQRNTPGRRRQRRSNDNSAEDELARAPLAQTAADHSGAAPRRRRPFAAVPAMELDELAQPGDSVTGLLSSSASERDGLFSPAASTTSLVSSPSPAAIIRYRRPPPVVYGFFILNSSVFILTADASRGDNAYVSFHVETDFLDQRQSVWNALTLAIVTCLARDDMRRRTEDFEPLAAEEDSDPDL</sequence>
<feature type="region of interest" description="Disordered" evidence="1">
    <location>
        <begin position="1"/>
        <end position="69"/>
    </location>
</feature>
<feature type="compositionally biased region" description="Polar residues" evidence="1">
    <location>
        <begin position="55"/>
        <end position="68"/>
    </location>
</feature>
<gene>
    <name evidence="2" type="ORF">BB8028_0007g04480</name>
</gene>
<comment type="caution">
    <text evidence="2">The sequence shown here is derived from an EMBL/GenBank/DDBJ whole genome shotgun (WGS) entry which is preliminary data.</text>
</comment>
<dbReference type="Proteomes" id="UP000237441">
    <property type="component" value="Unassembled WGS sequence"/>
</dbReference>
<accession>A0A2S7YML0</accession>
<feature type="compositionally biased region" description="Low complexity" evidence="1">
    <location>
        <begin position="13"/>
        <end position="36"/>
    </location>
</feature>
<feature type="region of interest" description="Disordered" evidence="1">
    <location>
        <begin position="290"/>
        <end position="337"/>
    </location>
</feature>
<organism evidence="2 3">
    <name type="scientific">Beauveria bassiana</name>
    <name type="common">White muscardine disease fungus</name>
    <name type="synonym">Tritirachium shiotae</name>
    <dbReference type="NCBI Taxonomy" id="176275"/>
    <lineage>
        <taxon>Eukaryota</taxon>
        <taxon>Fungi</taxon>
        <taxon>Dikarya</taxon>
        <taxon>Ascomycota</taxon>
        <taxon>Pezizomycotina</taxon>
        <taxon>Sordariomycetes</taxon>
        <taxon>Hypocreomycetidae</taxon>
        <taxon>Hypocreales</taxon>
        <taxon>Cordycipitaceae</taxon>
        <taxon>Beauveria</taxon>
    </lineage>
</organism>
<protein>
    <submittedName>
        <fullName evidence="2">Uncharacterized protein</fullName>
    </submittedName>
</protein>
<evidence type="ECO:0000313" key="2">
    <source>
        <dbReference type="EMBL" id="PQK17253.1"/>
    </source>
</evidence>
<evidence type="ECO:0000256" key="1">
    <source>
        <dbReference type="SAM" id="MobiDB-lite"/>
    </source>
</evidence>
<dbReference type="EMBL" id="JRHA01000007">
    <property type="protein sequence ID" value="PQK17253.1"/>
    <property type="molecule type" value="Genomic_DNA"/>
</dbReference>
<name>A0A2S7YML0_BEABA</name>